<feature type="domain" description="HTH iclR-type" evidence="5">
    <location>
        <begin position="229"/>
        <end position="289"/>
    </location>
</feature>
<dbReference type="Pfam" id="PF01614">
    <property type="entry name" value="IclR_C"/>
    <property type="match status" value="1"/>
</dbReference>
<keyword evidence="8" id="KW-1185">Reference proteome</keyword>
<dbReference type="Proteomes" id="UP000309174">
    <property type="component" value="Unassembled WGS sequence"/>
</dbReference>
<keyword evidence="2" id="KW-0238">DNA-binding</keyword>
<dbReference type="Gene3D" id="1.10.10.10">
    <property type="entry name" value="Winged helix-like DNA-binding domain superfamily/Winged helix DNA-binding domain"/>
    <property type="match status" value="2"/>
</dbReference>
<evidence type="ECO:0000259" key="6">
    <source>
        <dbReference type="PROSITE" id="PS51078"/>
    </source>
</evidence>
<evidence type="ECO:0000256" key="1">
    <source>
        <dbReference type="ARBA" id="ARBA00023015"/>
    </source>
</evidence>
<dbReference type="SMART" id="SM00346">
    <property type="entry name" value="HTH_ICLR"/>
    <property type="match status" value="2"/>
</dbReference>
<evidence type="ECO:0000256" key="2">
    <source>
        <dbReference type="ARBA" id="ARBA00023125"/>
    </source>
</evidence>
<accession>A0A5C4JHF1</accession>
<evidence type="ECO:0000313" key="8">
    <source>
        <dbReference type="Proteomes" id="UP000309174"/>
    </source>
</evidence>
<keyword evidence="3" id="KW-0804">Transcription</keyword>
<dbReference type="PANTHER" id="PTHR30136:SF34">
    <property type="entry name" value="TRANSCRIPTIONAL REGULATOR"/>
    <property type="match status" value="1"/>
</dbReference>
<protein>
    <submittedName>
        <fullName evidence="7">IclR family transcriptional regulator</fullName>
    </submittedName>
</protein>
<dbReference type="OrthoDB" id="9807558at2"/>
<dbReference type="GO" id="GO:0003677">
    <property type="term" value="F:DNA binding"/>
    <property type="evidence" value="ECO:0007669"/>
    <property type="project" value="UniProtKB-KW"/>
</dbReference>
<sequence>MREADPVGPLKRGLEILEVVGRAGGPLRPADLVAETGLARSTVDRVLSTLTETGYLRWKGRDVVATPRTMDAGNLYLSGLDPEGALAARVARLAADLDEPAVLAVPDRDGARIVGQARPRGSLAIAFKVGDLLRCTFDPSGWSLDEEFLEPGLVAVAVPVQAAVGPFALVVVSHASRHSAASLQAHARATMLACVAEMEQVTAPPPRPGETGTPEPDGDPKARLGAEFLRSLDRGLAVLHAIGTRADGRTISEAAALTGQARATARRALLSLTALGYARESEGRFALLPRVLDLGYRQVSGLTFEELARPHLRDLVLRVHDSASVVVLDGTDIRYVARAQASRIMRVEITVGTRFPAYATAMGRVLLAGLPGAEASDLIVRSDRRALTDRTLTGAEELRREVATARDDGYAVVDQELETGLRSIAVPIHAAGRVVAALNIAVPAAREPVERMRERLLPELRATARALETDVAAFTRHQPLPL</sequence>
<dbReference type="PANTHER" id="PTHR30136">
    <property type="entry name" value="HELIX-TURN-HELIX TRANSCRIPTIONAL REGULATOR, ICLR FAMILY"/>
    <property type="match status" value="1"/>
</dbReference>
<evidence type="ECO:0000259" key="5">
    <source>
        <dbReference type="PROSITE" id="PS51077"/>
    </source>
</evidence>
<dbReference type="PROSITE" id="PS51077">
    <property type="entry name" value="HTH_ICLR"/>
    <property type="match status" value="2"/>
</dbReference>
<dbReference type="InterPro" id="IPR036390">
    <property type="entry name" value="WH_DNA-bd_sf"/>
</dbReference>
<dbReference type="EMBL" id="VCKW01000028">
    <property type="protein sequence ID" value="TMR04815.1"/>
    <property type="molecule type" value="Genomic_DNA"/>
</dbReference>
<organism evidence="7 8">
    <name type="scientific">Actinomadura soli</name>
    <dbReference type="NCBI Taxonomy" id="2508997"/>
    <lineage>
        <taxon>Bacteria</taxon>
        <taxon>Bacillati</taxon>
        <taxon>Actinomycetota</taxon>
        <taxon>Actinomycetes</taxon>
        <taxon>Streptosporangiales</taxon>
        <taxon>Thermomonosporaceae</taxon>
        <taxon>Actinomadura</taxon>
    </lineage>
</organism>
<evidence type="ECO:0000256" key="3">
    <source>
        <dbReference type="ARBA" id="ARBA00023163"/>
    </source>
</evidence>
<gene>
    <name evidence="7" type="ORF">ETD83_07945</name>
</gene>
<feature type="domain" description="IclR-ED" evidence="6">
    <location>
        <begin position="290"/>
        <end position="473"/>
    </location>
</feature>
<name>A0A5C4JHF1_9ACTN</name>
<dbReference type="GO" id="GO:0045892">
    <property type="term" value="P:negative regulation of DNA-templated transcription"/>
    <property type="evidence" value="ECO:0007669"/>
    <property type="project" value="TreeGrafter"/>
</dbReference>
<dbReference type="InterPro" id="IPR050707">
    <property type="entry name" value="HTH_MetabolicPath_Reg"/>
</dbReference>
<dbReference type="InterPro" id="IPR029016">
    <property type="entry name" value="GAF-like_dom_sf"/>
</dbReference>
<dbReference type="Pfam" id="PF09339">
    <property type="entry name" value="HTH_IclR"/>
    <property type="match status" value="2"/>
</dbReference>
<dbReference type="InterPro" id="IPR005471">
    <property type="entry name" value="Tscrpt_reg_IclR_N"/>
</dbReference>
<evidence type="ECO:0000256" key="4">
    <source>
        <dbReference type="SAM" id="MobiDB-lite"/>
    </source>
</evidence>
<dbReference type="RefSeq" id="WP_138644411.1">
    <property type="nucleotide sequence ID" value="NZ_VCKW01000028.1"/>
</dbReference>
<dbReference type="SUPFAM" id="SSF46785">
    <property type="entry name" value="Winged helix' DNA-binding domain"/>
    <property type="match status" value="2"/>
</dbReference>
<keyword evidence="1" id="KW-0805">Transcription regulation</keyword>
<feature type="domain" description="HTH iclR-type" evidence="5">
    <location>
        <begin position="7"/>
        <end position="80"/>
    </location>
</feature>
<reference evidence="7 8" key="1">
    <citation type="submission" date="2019-05" db="EMBL/GenBank/DDBJ databases">
        <title>Draft genome sequence of Actinomadura sp. 14C53.</title>
        <authorList>
            <person name="Saricaoglu S."/>
            <person name="Isik K."/>
        </authorList>
    </citation>
    <scope>NUCLEOTIDE SEQUENCE [LARGE SCALE GENOMIC DNA]</scope>
    <source>
        <strain evidence="7 8">14C53</strain>
    </source>
</reference>
<dbReference type="GO" id="GO:0003700">
    <property type="term" value="F:DNA-binding transcription factor activity"/>
    <property type="evidence" value="ECO:0007669"/>
    <property type="project" value="TreeGrafter"/>
</dbReference>
<dbReference type="InterPro" id="IPR036388">
    <property type="entry name" value="WH-like_DNA-bd_sf"/>
</dbReference>
<dbReference type="InterPro" id="IPR014757">
    <property type="entry name" value="Tscrpt_reg_IclR_C"/>
</dbReference>
<evidence type="ECO:0000313" key="7">
    <source>
        <dbReference type="EMBL" id="TMR04815.1"/>
    </source>
</evidence>
<dbReference type="AlphaFoldDB" id="A0A5C4JHF1"/>
<dbReference type="SUPFAM" id="SSF55781">
    <property type="entry name" value="GAF domain-like"/>
    <property type="match status" value="2"/>
</dbReference>
<proteinExistence type="predicted"/>
<dbReference type="PROSITE" id="PS51078">
    <property type="entry name" value="ICLR_ED"/>
    <property type="match status" value="1"/>
</dbReference>
<comment type="caution">
    <text evidence="7">The sequence shown here is derived from an EMBL/GenBank/DDBJ whole genome shotgun (WGS) entry which is preliminary data.</text>
</comment>
<dbReference type="Gene3D" id="3.30.450.40">
    <property type="match status" value="2"/>
</dbReference>
<feature type="region of interest" description="Disordered" evidence="4">
    <location>
        <begin position="202"/>
        <end position="221"/>
    </location>
</feature>